<evidence type="ECO:0000256" key="4">
    <source>
        <dbReference type="ARBA" id="ARBA00022729"/>
    </source>
</evidence>
<evidence type="ECO:0000256" key="2">
    <source>
        <dbReference type="ARBA" id="ARBA00009529"/>
    </source>
</evidence>
<evidence type="ECO:0000313" key="5">
    <source>
        <dbReference type="Ensembl" id="ENSOCUP00000044594.1"/>
    </source>
</evidence>
<protein>
    <recommendedName>
        <fullName evidence="7">IGF like family member 3</fullName>
    </recommendedName>
</protein>
<dbReference type="InterPro" id="IPR032744">
    <property type="entry name" value="IGFL"/>
</dbReference>
<reference evidence="5" key="2">
    <citation type="submission" date="2025-08" db="UniProtKB">
        <authorList>
            <consortium name="Ensembl"/>
        </authorList>
    </citation>
    <scope>IDENTIFICATION</scope>
    <source>
        <strain evidence="5">Thorbecke</strain>
    </source>
</reference>
<dbReference type="GeneTree" id="ENSGT00390000009557"/>
<evidence type="ECO:0000256" key="1">
    <source>
        <dbReference type="ARBA" id="ARBA00004613"/>
    </source>
</evidence>
<dbReference type="AlphaFoldDB" id="A0A5F9DFH8"/>
<dbReference type="GO" id="GO:0005102">
    <property type="term" value="F:signaling receptor binding"/>
    <property type="evidence" value="ECO:0007669"/>
    <property type="project" value="TreeGrafter"/>
</dbReference>
<sequence length="172" mass="19304">PTLSGVREQGAPCRRWGLDQVSQRRPHPLCFTAAVFVSALLGSLSEGVPGPDDRWLCQPAPRCGDQAYNPLEQCCDDDTILPLNRTRLCGPHCRYWPCFELCCPESVGHPRLVVRLRVLGVSSQCHSSPISRVCDRRMPSQRRHRRTLTSTKAAQKERSEWASNVTQVLEAL</sequence>
<comment type="similarity">
    <text evidence="2">Belongs to the IGFL family.</text>
</comment>
<dbReference type="GO" id="GO:0005615">
    <property type="term" value="C:extracellular space"/>
    <property type="evidence" value="ECO:0007669"/>
    <property type="project" value="TreeGrafter"/>
</dbReference>
<keyword evidence="4" id="KW-0732">Signal</keyword>
<dbReference type="FunCoup" id="A0A5F9DFH8">
    <property type="interactions" value="71"/>
</dbReference>
<accession>A0A5F9DFH8</accession>
<proteinExistence type="inferred from homology"/>
<dbReference type="PANTHER" id="PTHR34827">
    <property type="entry name" value="INSULIN GROWTH FACTOR-LIKE FAMILY MEMBER 3-RELATED"/>
    <property type="match status" value="1"/>
</dbReference>
<dbReference type="InParanoid" id="A0A5F9DFH8"/>
<name>A0A5F9DFH8_RABIT</name>
<organism evidence="5 6">
    <name type="scientific">Oryctolagus cuniculus</name>
    <name type="common">Rabbit</name>
    <dbReference type="NCBI Taxonomy" id="9986"/>
    <lineage>
        <taxon>Eukaryota</taxon>
        <taxon>Metazoa</taxon>
        <taxon>Chordata</taxon>
        <taxon>Craniata</taxon>
        <taxon>Vertebrata</taxon>
        <taxon>Euteleostomi</taxon>
        <taxon>Mammalia</taxon>
        <taxon>Eutheria</taxon>
        <taxon>Euarchontoglires</taxon>
        <taxon>Glires</taxon>
        <taxon>Lagomorpha</taxon>
        <taxon>Leporidae</taxon>
        <taxon>Oryctolagus</taxon>
    </lineage>
</organism>
<dbReference type="PANTHER" id="PTHR34827:SF5">
    <property type="entry name" value="INSULIN GROWTH FACTOR-LIKE FAMILY MEMBER 3"/>
    <property type="match status" value="1"/>
</dbReference>
<evidence type="ECO:0000256" key="3">
    <source>
        <dbReference type="ARBA" id="ARBA00022525"/>
    </source>
</evidence>
<dbReference type="Bgee" id="ENSOCUG00000026362">
    <property type="expression patterns" value="Expressed in skin of back and 8 other cell types or tissues"/>
</dbReference>
<comment type="subcellular location">
    <subcellularLocation>
        <location evidence="1">Secreted</location>
    </subcellularLocation>
</comment>
<keyword evidence="3" id="KW-0964">Secreted</keyword>
<reference evidence="5 6" key="1">
    <citation type="journal article" date="2011" name="Nature">
        <title>A high-resolution map of human evolutionary constraint using 29 mammals.</title>
        <authorList>
            <person name="Lindblad-Toh K."/>
            <person name="Garber M."/>
            <person name="Zuk O."/>
            <person name="Lin M.F."/>
            <person name="Parker B.J."/>
            <person name="Washietl S."/>
            <person name="Kheradpour P."/>
            <person name="Ernst J."/>
            <person name="Jordan G."/>
            <person name="Mauceli E."/>
            <person name="Ward L.D."/>
            <person name="Lowe C.B."/>
            <person name="Holloway A.K."/>
            <person name="Clamp M."/>
            <person name="Gnerre S."/>
            <person name="Alfoldi J."/>
            <person name="Beal K."/>
            <person name="Chang J."/>
            <person name="Clawson H."/>
            <person name="Cuff J."/>
            <person name="Di Palma F."/>
            <person name="Fitzgerald S."/>
            <person name="Flicek P."/>
            <person name="Guttman M."/>
            <person name="Hubisz M.J."/>
            <person name="Jaffe D.B."/>
            <person name="Jungreis I."/>
            <person name="Kent W.J."/>
            <person name="Kostka D."/>
            <person name="Lara M."/>
            <person name="Martins A.L."/>
            <person name="Massingham T."/>
            <person name="Moltke I."/>
            <person name="Raney B.J."/>
            <person name="Rasmussen M.D."/>
            <person name="Robinson J."/>
            <person name="Stark A."/>
            <person name="Vilella A.J."/>
            <person name="Wen J."/>
            <person name="Xie X."/>
            <person name="Zody M.C."/>
            <person name="Baldwin J."/>
            <person name="Bloom T."/>
            <person name="Chin C.W."/>
            <person name="Heiman D."/>
            <person name="Nicol R."/>
            <person name="Nusbaum C."/>
            <person name="Young S."/>
            <person name="Wilkinson J."/>
            <person name="Worley K.C."/>
            <person name="Kovar C.L."/>
            <person name="Muzny D.M."/>
            <person name="Gibbs R.A."/>
            <person name="Cree A."/>
            <person name="Dihn H.H."/>
            <person name="Fowler G."/>
            <person name="Jhangiani S."/>
            <person name="Joshi V."/>
            <person name="Lee S."/>
            <person name="Lewis L.R."/>
            <person name="Nazareth L.V."/>
            <person name="Okwuonu G."/>
            <person name="Santibanez J."/>
            <person name="Warren W.C."/>
            <person name="Mardis E.R."/>
            <person name="Weinstock G.M."/>
            <person name="Wilson R.K."/>
            <person name="Delehaunty K."/>
            <person name="Dooling D."/>
            <person name="Fronik C."/>
            <person name="Fulton L."/>
            <person name="Fulton B."/>
            <person name="Graves T."/>
            <person name="Minx P."/>
            <person name="Sodergren E."/>
            <person name="Birney E."/>
            <person name="Margulies E.H."/>
            <person name="Herrero J."/>
            <person name="Green E.D."/>
            <person name="Haussler D."/>
            <person name="Siepel A."/>
            <person name="Goldman N."/>
            <person name="Pollard K.S."/>
            <person name="Pedersen J.S."/>
            <person name="Lander E.S."/>
            <person name="Kellis M."/>
        </authorList>
    </citation>
    <scope>NUCLEOTIDE SEQUENCE [LARGE SCALE GENOMIC DNA]</scope>
    <source>
        <strain evidence="6">Thorbecke</strain>
    </source>
</reference>
<dbReference type="Proteomes" id="UP000001811">
    <property type="component" value="Unplaced"/>
</dbReference>
<dbReference type="Pfam" id="PF14653">
    <property type="entry name" value="IGFL"/>
    <property type="match status" value="1"/>
</dbReference>
<keyword evidence="6" id="KW-1185">Reference proteome</keyword>
<dbReference type="Ensembl" id="ENSOCUT00000047090.1">
    <property type="protein sequence ID" value="ENSOCUP00000044594.1"/>
    <property type="gene ID" value="ENSOCUG00000026362.3"/>
</dbReference>
<reference evidence="5" key="3">
    <citation type="submission" date="2025-09" db="UniProtKB">
        <authorList>
            <consortium name="Ensembl"/>
        </authorList>
    </citation>
    <scope>IDENTIFICATION</scope>
    <source>
        <strain evidence="5">Thorbecke</strain>
    </source>
</reference>
<evidence type="ECO:0000313" key="6">
    <source>
        <dbReference type="Proteomes" id="UP000001811"/>
    </source>
</evidence>
<evidence type="ECO:0008006" key="7">
    <source>
        <dbReference type="Google" id="ProtNLM"/>
    </source>
</evidence>